<organism evidence="1 2">
    <name type="scientific">Corynebacterium accolens</name>
    <dbReference type="NCBI Taxonomy" id="38284"/>
    <lineage>
        <taxon>Bacteria</taxon>
        <taxon>Bacillati</taxon>
        <taxon>Actinomycetota</taxon>
        <taxon>Actinomycetes</taxon>
        <taxon>Mycobacteriales</taxon>
        <taxon>Corynebacteriaceae</taxon>
        <taxon>Corynebacterium</taxon>
    </lineage>
</organism>
<evidence type="ECO:0000313" key="2">
    <source>
        <dbReference type="Proteomes" id="UP000218690"/>
    </source>
</evidence>
<dbReference type="Gene3D" id="3.90.1690.10">
    <property type="entry name" value="phage-related protein like domain"/>
    <property type="match status" value="1"/>
</dbReference>
<dbReference type="SUPFAM" id="SSF56563">
    <property type="entry name" value="Major capsid protein gp5"/>
    <property type="match status" value="1"/>
</dbReference>
<comment type="caution">
    <text evidence="1">The sequence shown here is derived from an EMBL/GenBank/DDBJ whole genome shotgun (WGS) entry which is preliminary data.</text>
</comment>
<evidence type="ECO:0000313" key="1">
    <source>
        <dbReference type="EMBL" id="PCC83136.1"/>
    </source>
</evidence>
<reference evidence="1 2" key="1">
    <citation type="submission" date="2017-09" db="EMBL/GenBank/DDBJ databases">
        <title>Draft Genome Sequence of Corynebacterium accolens AH4003.</title>
        <authorList>
            <person name="Chen Y."/>
            <person name="Oosthuysen W.F."/>
            <person name="Kelley S."/>
            <person name="Horswill A."/>
        </authorList>
    </citation>
    <scope>NUCLEOTIDE SEQUENCE [LARGE SCALE GENOMIC DNA]</scope>
    <source>
        <strain evidence="1 2">AH4003</strain>
    </source>
</reference>
<sequence>MTTINSAFDRLSGLTVDEMLANPTILPEIFRESFEGEEAHRLFFRTIPSASNVVGYYDAQANFLEDDVQNVAEFGEIPVSDPSGGELQTLKLEKNGIGIRVSWEQRNDNDVDAVRREMVARQNTLRRKDGRDALAALSAAKVQTFAATTAWNKDGSNPASDMLDAIELIQGAEDVNGNYFEYEPNVLWINPMTLTALKRNAEVQKLYIGDMAHENPLFTGIAAEPLLFGGLQVVKDFTVPKGEAYLGVEGISGFMAQREDRQVTDFYSERGDSQLGGANMAFRSDAVHRRGFGVDNPKSVVKMTGLMS</sequence>
<protein>
    <recommendedName>
        <fullName evidence="3">Phage major capsid protein</fullName>
    </recommendedName>
</protein>
<accession>A0A2A4ALR1</accession>
<dbReference type="Pfam" id="PF25209">
    <property type="entry name" value="Phage_capsid_4"/>
    <property type="match status" value="1"/>
</dbReference>
<name>A0A2A4ALR1_9CORY</name>
<proteinExistence type="predicted"/>
<dbReference type="Proteomes" id="UP000218690">
    <property type="component" value="Unassembled WGS sequence"/>
</dbReference>
<gene>
    <name evidence="1" type="ORF">COM45_04895</name>
</gene>
<dbReference type="InterPro" id="IPR053738">
    <property type="entry name" value="Lambda_capsid_assembly"/>
</dbReference>
<evidence type="ECO:0008006" key="3">
    <source>
        <dbReference type="Google" id="ProtNLM"/>
    </source>
</evidence>
<dbReference type="AlphaFoldDB" id="A0A2A4ALR1"/>
<dbReference type="EMBL" id="NWBP01000016">
    <property type="protein sequence ID" value="PCC83136.1"/>
    <property type="molecule type" value="Genomic_DNA"/>
</dbReference>